<dbReference type="AlphaFoldDB" id="M1GMB9"/>
<proteinExistence type="predicted"/>
<organism evidence="2">
    <name type="scientific">uncultured prokaryote</name>
    <dbReference type="NCBI Taxonomy" id="198431"/>
    <lineage>
        <taxon>unclassified sequences</taxon>
        <taxon>environmental samples</taxon>
    </lineage>
</organism>
<reference evidence="2" key="1">
    <citation type="journal article" date="2013" name="Appl. Environ. Microbiol.">
        <title>RubisCO Gene Clusters Found in a Metagenome Microarray from Acid Mine Drainage.</title>
        <authorList>
            <person name="Guo X."/>
            <person name="Yin H."/>
            <person name="Cong J."/>
            <person name="Dai Z."/>
            <person name="Liang Y."/>
            <person name="Liu X."/>
        </authorList>
    </citation>
    <scope>NUCLEOTIDE SEQUENCE</scope>
</reference>
<feature type="domain" description="Coenzyme Q-binding protein COQ10 START" evidence="1">
    <location>
        <begin position="1"/>
        <end position="127"/>
    </location>
</feature>
<dbReference type="SUPFAM" id="SSF55961">
    <property type="entry name" value="Bet v1-like"/>
    <property type="match status" value="1"/>
</dbReference>
<dbReference type="PANTHER" id="PTHR12901:SF10">
    <property type="entry name" value="COENZYME Q-BINDING PROTEIN COQ10, MITOCHONDRIAL"/>
    <property type="match status" value="1"/>
</dbReference>
<sequence length="139" mass="15441">MFALVRDVAQYPKFLPWCAASHVQPPVDAPSGARSDEETLVARVDIAYMGVRSSFTTRNVHHGCEAIDLTLVDGPFRDLRGRWSFQPLREEGCKVTLDLHYRFAAGLLGRVVAPVFEHVANSLIDAFAHRADQIYGTGE</sequence>
<dbReference type="GO" id="GO:0048039">
    <property type="term" value="F:ubiquinone binding"/>
    <property type="evidence" value="ECO:0007669"/>
    <property type="project" value="InterPro"/>
</dbReference>
<dbReference type="InterPro" id="IPR005031">
    <property type="entry name" value="COQ10_START"/>
</dbReference>
<accession>M1GMB9</accession>
<dbReference type="Pfam" id="PF03364">
    <property type="entry name" value="Polyketide_cyc"/>
    <property type="match status" value="1"/>
</dbReference>
<dbReference type="CDD" id="cd07813">
    <property type="entry name" value="COQ10p_like"/>
    <property type="match status" value="1"/>
</dbReference>
<dbReference type="InterPro" id="IPR023393">
    <property type="entry name" value="START-like_dom_sf"/>
</dbReference>
<dbReference type="GO" id="GO:0045333">
    <property type="term" value="P:cellular respiration"/>
    <property type="evidence" value="ECO:0007669"/>
    <property type="project" value="InterPro"/>
</dbReference>
<dbReference type="InterPro" id="IPR044996">
    <property type="entry name" value="COQ10-like"/>
</dbReference>
<protein>
    <submittedName>
        <fullName evidence="2">Cyclase/dehydrase superfamily protein</fullName>
    </submittedName>
</protein>
<evidence type="ECO:0000259" key="1">
    <source>
        <dbReference type="Pfam" id="PF03364"/>
    </source>
</evidence>
<evidence type="ECO:0000313" key="2">
    <source>
        <dbReference type="EMBL" id="AGE14088.1"/>
    </source>
</evidence>
<dbReference type="Gene3D" id="3.30.530.20">
    <property type="match status" value="1"/>
</dbReference>
<dbReference type="EMBL" id="JQ815895">
    <property type="protein sequence ID" value="AGE14088.1"/>
    <property type="molecule type" value="Genomic_DNA"/>
</dbReference>
<dbReference type="PANTHER" id="PTHR12901">
    <property type="entry name" value="SPERM PROTEIN HOMOLOG"/>
    <property type="match status" value="1"/>
</dbReference>
<name>M1GMB9_9ZZZZ</name>